<dbReference type="CDD" id="cd06662">
    <property type="entry name" value="SURF1"/>
    <property type="match status" value="1"/>
</dbReference>
<reference evidence="7 8" key="1">
    <citation type="journal article" date="2021" name="Microbiol. Spectr.">
        <title>A Single Bacterium Capable of Oxidation and Reduction of Iron at Circumneutral pH.</title>
        <authorList>
            <person name="Kato S."/>
            <person name="Ohkuma M."/>
        </authorList>
    </citation>
    <scope>NUCLEOTIDE SEQUENCE [LARGE SCALE GENOMIC DNA]</scope>
    <source>
        <strain evidence="7 8">MIZ03</strain>
    </source>
</reference>
<evidence type="ECO:0000313" key="7">
    <source>
        <dbReference type="EMBL" id="BCO28831.1"/>
    </source>
</evidence>
<comment type="subcellular location">
    <subcellularLocation>
        <location evidence="6">Cell membrane</location>
        <topology evidence="6">Multi-pass membrane protein</topology>
    </subcellularLocation>
    <subcellularLocation>
        <location evidence="1">Membrane</location>
    </subcellularLocation>
</comment>
<dbReference type="PANTHER" id="PTHR23427">
    <property type="entry name" value="SURFEIT LOCUS PROTEIN"/>
    <property type="match status" value="1"/>
</dbReference>
<proteinExistence type="inferred from homology"/>
<dbReference type="Proteomes" id="UP000824366">
    <property type="component" value="Chromosome"/>
</dbReference>
<keyword evidence="6" id="KW-1003">Cell membrane</keyword>
<evidence type="ECO:0000256" key="3">
    <source>
        <dbReference type="ARBA" id="ARBA00022692"/>
    </source>
</evidence>
<dbReference type="InterPro" id="IPR045214">
    <property type="entry name" value="Surf1/Surf4"/>
</dbReference>
<feature type="transmembrane region" description="Helical" evidence="6">
    <location>
        <begin position="220"/>
        <end position="238"/>
    </location>
</feature>
<sequence length="246" mass="27548">MLFYTKLICNMRFQFRFIPTLAMLLGLIILIYLGAWQHGKGERLAHELAQRAERSQLGPTVVTGQLLDAQAAQDAPFTVVGTYEAEHQIFLDNRQENGQPGVHVITPLKIEGSETRILINRGWVGWTLGRSVMPVVATPAGRIQVTGLAVVPSTKKFFLMPDHPEASAKLWEKLDMSRFQSLLGHPLQPVVLQQTGGDAPDTLVRHWPPPEDRVGKHRGYAFQWFGMAGALFLFYLFASFRKGESV</sequence>
<evidence type="ECO:0000313" key="8">
    <source>
        <dbReference type="Proteomes" id="UP000824366"/>
    </source>
</evidence>
<keyword evidence="8" id="KW-1185">Reference proteome</keyword>
<evidence type="ECO:0000256" key="2">
    <source>
        <dbReference type="ARBA" id="ARBA00007165"/>
    </source>
</evidence>
<evidence type="ECO:0000256" key="1">
    <source>
        <dbReference type="ARBA" id="ARBA00004370"/>
    </source>
</evidence>
<name>A0ABM7MR45_9BURK</name>
<dbReference type="PANTHER" id="PTHR23427:SF2">
    <property type="entry name" value="SURFEIT LOCUS PROTEIN 1"/>
    <property type="match status" value="1"/>
</dbReference>
<dbReference type="Pfam" id="PF02104">
    <property type="entry name" value="SURF1"/>
    <property type="match status" value="1"/>
</dbReference>
<dbReference type="PROSITE" id="PS50895">
    <property type="entry name" value="SURF1"/>
    <property type="match status" value="1"/>
</dbReference>
<accession>A0ABM7MR45</accession>
<keyword evidence="3 6" id="KW-0812">Transmembrane</keyword>
<gene>
    <name evidence="7" type="ORF">MIZ03_3741</name>
</gene>
<evidence type="ECO:0000256" key="6">
    <source>
        <dbReference type="RuleBase" id="RU363076"/>
    </source>
</evidence>
<feature type="transmembrane region" description="Helical" evidence="6">
    <location>
        <begin position="15"/>
        <end position="35"/>
    </location>
</feature>
<keyword evidence="4 6" id="KW-1133">Transmembrane helix</keyword>
<protein>
    <recommendedName>
        <fullName evidence="6">SURF1-like protein</fullName>
    </recommendedName>
</protein>
<dbReference type="EMBL" id="AP024238">
    <property type="protein sequence ID" value="BCO28831.1"/>
    <property type="molecule type" value="Genomic_DNA"/>
</dbReference>
<organism evidence="7 8">
    <name type="scientific">Rhodoferax lithotrophicus</name>
    <dbReference type="NCBI Taxonomy" id="2798804"/>
    <lineage>
        <taxon>Bacteria</taxon>
        <taxon>Pseudomonadati</taxon>
        <taxon>Pseudomonadota</taxon>
        <taxon>Betaproteobacteria</taxon>
        <taxon>Burkholderiales</taxon>
        <taxon>Comamonadaceae</taxon>
        <taxon>Rhodoferax</taxon>
    </lineage>
</organism>
<comment type="similarity">
    <text evidence="2 6">Belongs to the SURF1 family.</text>
</comment>
<evidence type="ECO:0000256" key="4">
    <source>
        <dbReference type="ARBA" id="ARBA00022989"/>
    </source>
</evidence>
<keyword evidence="5 6" id="KW-0472">Membrane</keyword>
<dbReference type="InterPro" id="IPR002994">
    <property type="entry name" value="Surf1/Shy1"/>
</dbReference>
<evidence type="ECO:0000256" key="5">
    <source>
        <dbReference type="ARBA" id="ARBA00023136"/>
    </source>
</evidence>